<keyword evidence="9" id="KW-1185">Reference proteome</keyword>
<comment type="function">
    <text evidence="7">Required for assembly of cytochrome c oxidase (complex IV).</text>
</comment>
<comment type="similarity">
    <text evidence="2 7">Belongs to the COA3 family.</text>
</comment>
<dbReference type="GO" id="GO:0033617">
    <property type="term" value="P:mitochondrial respiratory chain complex IV assembly"/>
    <property type="evidence" value="ECO:0000318"/>
    <property type="project" value="GO_Central"/>
</dbReference>
<evidence type="ECO:0000256" key="1">
    <source>
        <dbReference type="ARBA" id="ARBA00004304"/>
    </source>
</evidence>
<accession>A0A8R1Z819</accession>
<comment type="subunit">
    <text evidence="7">Component of 250-400 kDa complexes called cytochrome oxidase assembly intermediates or COA complexes.</text>
</comment>
<reference evidence="8" key="2">
    <citation type="submission" date="2022-06" db="UniProtKB">
        <authorList>
            <consortium name="EnsemblMetazoa"/>
        </authorList>
    </citation>
    <scope>IDENTIFICATION</scope>
    <source>
        <strain evidence="8">PS312</strain>
    </source>
</reference>
<dbReference type="InterPro" id="IPR041752">
    <property type="entry name" value="Coa3"/>
</dbReference>
<sequence length="143" mass="16713">MNYRGKLICIVTSLIYLSMFFSRMLYRLIIGNGRRLIQPARRTSSAIEQKKETDMLETINIEDLPRAQKRFAKQFEKVNEDRIKEMFARNYKNHVAFSALGVLVIGIYFYTMYAVKQETFLEEIDQEVATEKPISHGHLAPSK</sequence>
<keyword evidence="7" id="KW-0999">Mitochondrion inner membrane</keyword>
<keyword evidence="5 7" id="KW-0496">Mitochondrion</keyword>
<feature type="transmembrane region" description="Helical" evidence="7">
    <location>
        <begin position="95"/>
        <end position="115"/>
    </location>
</feature>
<reference evidence="9" key="1">
    <citation type="journal article" date="2008" name="Nat. Genet.">
        <title>The Pristionchus pacificus genome provides a unique perspective on nematode lifestyle and parasitism.</title>
        <authorList>
            <person name="Dieterich C."/>
            <person name="Clifton S.W."/>
            <person name="Schuster L.N."/>
            <person name="Chinwalla A."/>
            <person name="Delehaunty K."/>
            <person name="Dinkelacker I."/>
            <person name="Fulton L."/>
            <person name="Fulton R."/>
            <person name="Godfrey J."/>
            <person name="Minx P."/>
            <person name="Mitreva M."/>
            <person name="Roeseler W."/>
            <person name="Tian H."/>
            <person name="Witte H."/>
            <person name="Yang S.P."/>
            <person name="Wilson R.K."/>
            <person name="Sommer R.J."/>
        </authorList>
    </citation>
    <scope>NUCLEOTIDE SEQUENCE [LARGE SCALE GENOMIC DNA]</scope>
    <source>
        <strain evidence="9">PS312</strain>
    </source>
</reference>
<evidence type="ECO:0000256" key="4">
    <source>
        <dbReference type="ARBA" id="ARBA00022989"/>
    </source>
</evidence>
<keyword evidence="3 7" id="KW-0812">Transmembrane</keyword>
<comment type="subcellular location">
    <subcellularLocation>
        <location evidence="1">Mitochondrion membrane</location>
        <topology evidence="1">Single-pass membrane protein</topology>
    </subcellularLocation>
</comment>
<accession>A0A2A6BIB3</accession>
<dbReference type="EnsemblMetazoa" id="PPA43282.1">
    <property type="protein sequence ID" value="PPA43282.1"/>
    <property type="gene ID" value="WBGene00281651"/>
</dbReference>
<evidence type="ECO:0000313" key="8">
    <source>
        <dbReference type="EnsemblMetazoa" id="PPA43282.1"/>
    </source>
</evidence>
<dbReference type="PANTHER" id="PTHR15642">
    <property type="entry name" value="CYTOCHROME C OXIDASE ASSEMBLY FACTOR 3, MITOCHONDRIAL"/>
    <property type="match status" value="1"/>
</dbReference>
<keyword evidence="6 7" id="KW-0472">Membrane</keyword>
<evidence type="ECO:0000256" key="5">
    <source>
        <dbReference type="ARBA" id="ARBA00023128"/>
    </source>
</evidence>
<evidence type="ECO:0000313" key="9">
    <source>
        <dbReference type="Proteomes" id="UP000005239"/>
    </source>
</evidence>
<dbReference type="GO" id="GO:0005743">
    <property type="term" value="C:mitochondrial inner membrane"/>
    <property type="evidence" value="ECO:0000318"/>
    <property type="project" value="GO_Central"/>
</dbReference>
<dbReference type="InterPro" id="IPR018628">
    <property type="entry name" value="Coa3_CC"/>
</dbReference>
<proteinExistence type="inferred from homology"/>
<organism evidence="8 9">
    <name type="scientific">Pristionchus pacificus</name>
    <name type="common">Parasitic nematode worm</name>
    <dbReference type="NCBI Taxonomy" id="54126"/>
    <lineage>
        <taxon>Eukaryota</taxon>
        <taxon>Metazoa</taxon>
        <taxon>Ecdysozoa</taxon>
        <taxon>Nematoda</taxon>
        <taxon>Chromadorea</taxon>
        <taxon>Rhabditida</taxon>
        <taxon>Rhabditina</taxon>
        <taxon>Diplogasteromorpha</taxon>
        <taxon>Diplogasteroidea</taxon>
        <taxon>Neodiplogasteridae</taxon>
        <taxon>Pristionchus</taxon>
    </lineage>
</organism>
<keyword evidence="4 7" id="KW-1133">Transmembrane helix</keyword>
<dbReference type="Pfam" id="PF09813">
    <property type="entry name" value="Coa3_cc"/>
    <property type="match status" value="1"/>
</dbReference>
<comment type="caution">
    <text evidence="7">Lacks conserved residue(s) required for the propagation of feature annotation.</text>
</comment>
<dbReference type="Proteomes" id="UP000005239">
    <property type="component" value="Unassembled WGS sequence"/>
</dbReference>
<protein>
    <recommendedName>
        <fullName evidence="7">Cytochrome c oxidase assembly factor 3</fullName>
    </recommendedName>
</protein>
<evidence type="ECO:0000256" key="3">
    <source>
        <dbReference type="ARBA" id="ARBA00022692"/>
    </source>
</evidence>
<gene>
    <name evidence="8" type="primary">WBGene00281651</name>
</gene>
<name>A0A2A6BIB3_PRIPA</name>
<dbReference type="AlphaFoldDB" id="A0A2A6BIB3"/>
<evidence type="ECO:0000256" key="2">
    <source>
        <dbReference type="ARBA" id="ARBA00007035"/>
    </source>
</evidence>
<dbReference type="OrthoDB" id="10018333at2759"/>
<feature type="transmembrane region" description="Helical" evidence="7">
    <location>
        <begin position="7"/>
        <end position="26"/>
    </location>
</feature>
<dbReference type="PANTHER" id="PTHR15642:SF3">
    <property type="entry name" value="CYTOCHROME C OXIDASE ASSEMBLY FACTOR 3 HOMOLOG, MITOCHONDRIAL"/>
    <property type="match status" value="1"/>
</dbReference>
<evidence type="ECO:0000256" key="7">
    <source>
        <dbReference type="RuleBase" id="RU367056"/>
    </source>
</evidence>
<evidence type="ECO:0000256" key="6">
    <source>
        <dbReference type="ARBA" id="ARBA00023136"/>
    </source>
</evidence>